<protein>
    <submittedName>
        <fullName evidence="5">Helix-turn-helix domain-containing protein</fullName>
    </submittedName>
</protein>
<dbReference type="GO" id="GO:0003700">
    <property type="term" value="F:DNA-binding transcription factor activity"/>
    <property type="evidence" value="ECO:0007669"/>
    <property type="project" value="InterPro"/>
</dbReference>
<keyword evidence="2" id="KW-0238">DNA-binding</keyword>
<dbReference type="RefSeq" id="WP_142617394.1">
    <property type="nucleotide sequence ID" value="NZ_VIRM01000006.1"/>
</dbReference>
<dbReference type="InterPro" id="IPR050204">
    <property type="entry name" value="AraC_XylS_family_regulators"/>
</dbReference>
<evidence type="ECO:0000313" key="6">
    <source>
        <dbReference type="Proteomes" id="UP000316541"/>
    </source>
</evidence>
<keyword evidence="1" id="KW-0805">Transcription regulation</keyword>
<dbReference type="SMART" id="SM00342">
    <property type="entry name" value="HTH_ARAC"/>
    <property type="match status" value="1"/>
</dbReference>
<evidence type="ECO:0000256" key="2">
    <source>
        <dbReference type="ARBA" id="ARBA00023125"/>
    </source>
</evidence>
<feature type="domain" description="HTH araC/xylS-type" evidence="4">
    <location>
        <begin position="216"/>
        <end position="317"/>
    </location>
</feature>
<accession>A0A544Z0X3</accession>
<dbReference type="Pfam" id="PF12833">
    <property type="entry name" value="HTH_18"/>
    <property type="match status" value="1"/>
</dbReference>
<dbReference type="AlphaFoldDB" id="A0A544Z0X3"/>
<name>A0A544Z0X3_9ACTN</name>
<evidence type="ECO:0000259" key="4">
    <source>
        <dbReference type="PROSITE" id="PS01124"/>
    </source>
</evidence>
<dbReference type="PRINTS" id="PR00032">
    <property type="entry name" value="HTHARAC"/>
</dbReference>
<reference evidence="5 6" key="1">
    <citation type="submission" date="2019-07" db="EMBL/GenBank/DDBJ databases">
        <title>Microbispora hainanensis DSM 45428.</title>
        <authorList>
            <person name="Thawai C."/>
        </authorList>
    </citation>
    <scope>NUCLEOTIDE SEQUENCE [LARGE SCALE GENOMIC DNA]</scope>
    <source>
        <strain evidence="5 6">DSM 45428</strain>
    </source>
</reference>
<proteinExistence type="predicted"/>
<dbReference type="GO" id="GO:0043565">
    <property type="term" value="F:sequence-specific DNA binding"/>
    <property type="evidence" value="ECO:0007669"/>
    <property type="project" value="InterPro"/>
</dbReference>
<dbReference type="Pfam" id="PF14525">
    <property type="entry name" value="AraC_binding_2"/>
    <property type="match status" value="1"/>
</dbReference>
<dbReference type="InterPro" id="IPR035418">
    <property type="entry name" value="AraC-bd_2"/>
</dbReference>
<dbReference type="PROSITE" id="PS01124">
    <property type="entry name" value="HTH_ARAC_FAMILY_2"/>
    <property type="match status" value="1"/>
</dbReference>
<dbReference type="Proteomes" id="UP000316541">
    <property type="component" value="Unassembled WGS sequence"/>
</dbReference>
<dbReference type="Gene3D" id="1.10.10.60">
    <property type="entry name" value="Homeodomain-like"/>
    <property type="match status" value="1"/>
</dbReference>
<dbReference type="SUPFAM" id="SSF46689">
    <property type="entry name" value="Homeodomain-like"/>
    <property type="match status" value="1"/>
</dbReference>
<evidence type="ECO:0000256" key="3">
    <source>
        <dbReference type="ARBA" id="ARBA00023163"/>
    </source>
</evidence>
<evidence type="ECO:0000256" key="1">
    <source>
        <dbReference type="ARBA" id="ARBA00023015"/>
    </source>
</evidence>
<dbReference type="InterPro" id="IPR018060">
    <property type="entry name" value="HTH_AraC"/>
</dbReference>
<sequence length="324" mass="35452">MPANAVSVISRATTENVAPAERIDYWEEYNRKTLVGLSCRSYSDRGLLARQINMRLGDVRLADIAGNAHVIERTPQMARSTPKDSVFASLLLRGEAVFLHENGCVSASAGDLLVYDTRKPYLFGFSSSMRQILVDIPHDLFAEACRPDGVPVPMLFGRGGAHEGALVSSLRSLLGELAGMRGGDGPEETQRGVLGLIRLLTLERSGGSTPSAAQLVIAKEHIERHLHDPRLNAAEVARVLGISVRQLARIFDAAGTTPARYILERRLERAGAELGEPRAGETRIADVAYRWGFSSQAHFARVFRNRFGRTPSEVREAARERLAG</sequence>
<dbReference type="InterPro" id="IPR020449">
    <property type="entry name" value="Tscrpt_reg_AraC-type_HTH"/>
</dbReference>
<comment type="caution">
    <text evidence="5">The sequence shown here is derived from an EMBL/GenBank/DDBJ whole genome shotgun (WGS) entry which is preliminary data.</text>
</comment>
<dbReference type="PANTHER" id="PTHR46796:SF6">
    <property type="entry name" value="ARAC SUBFAMILY"/>
    <property type="match status" value="1"/>
</dbReference>
<dbReference type="InterPro" id="IPR009057">
    <property type="entry name" value="Homeodomain-like_sf"/>
</dbReference>
<dbReference type="EMBL" id="VIRM01000006">
    <property type="protein sequence ID" value="TQS22591.1"/>
    <property type="molecule type" value="Genomic_DNA"/>
</dbReference>
<keyword evidence="3" id="KW-0804">Transcription</keyword>
<gene>
    <name evidence="5" type="ORF">FLX08_07025</name>
</gene>
<dbReference type="PANTHER" id="PTHR46796">
    <property type="entry name" value="HTH-TYPE TRANSCRIPTIONAL ACTIVATOR RHAS-RELATED"/>
    <property type="match status" value="1"/>
</dbReference>
<evidence type="ECO:0000313" key="5">
    <source>
        <dbReference type="EMBL" id="TQS22591.1"/>
    </source>
</evidence>
<organism evidence="5 6">
    <name type="scientific">Microbispora hainanensis</name>
    <dbReference type="NCBI Taxonomy" id="568844"/>
    <lineage>
        <taxon>Bacteria</taxon>
        <taxon>Bacillati</taxon>
        <taxon>Actinomycetota</taxon>
        <taxon>Actinomycetes</taxon>
        <taxon>Streptosporangiales</taxon>
        <taxon>Streptosporangiaceae</taxon>
        <taxon>Microbispora</taxon>
    </lineage>
</organism>